<keyword evidence="3" id="KW-1185">Reference proteome</keyword>
<dbReference type="GO" id="GO:0005789">
    <property type="term" value="C:endoplasmic reticulum membrane"/>
    <property type="evidence" value="ECO:0007669"/>
    <property type="project" value="TreeGrafter"/>
</dbReference>
<dbReference type="GO" id="GO:0005886">
    <property type="term" value="C:plasma membrane"/>
    <property type="evidence" value="ECO:0007669"/>
    <property type="project" value="TreeGrafter"/>
</dbReference>
<dbReference type="PANTHER" id="PTHR34009">
    <property type="entry name" value="PROTEIN STAR"/>
    <property type="match status" value="1"/>
</dbReference>
<dbReference type="InterPro" id="IPR006342">
    <property type="entry name" value="FkbM_mtfrase"/>
</dbReference>
<dbReference type="PANTHER" id="PTHR34009:SF3">
    <property type="entry name" value="METHYLTRANSFERASE FKBM DOMAIN-CONTAINING PROTEIN"/>
    <property type="match status" value="1"/>
</dbReference>
<name>A0A9N8DM54_9STRA</name>
<dbReference type="GO" id="GO:0031902">
    <property type="term" value="C:late endosome membrane"/>
    <property type="evidence" value="ECO:0007669"/>
    <property type="project" value="TreeGrafter"/>
</dbReference>
<dbReference type="GO" id="GO:0006888">
    <property type="term" value="P:endoplasmic reticulum to Golgi vesicle-mediated transport"/>
    <property type="evidence" value="ECO:0007669"/>
    <property type="project" value="TreeGrafter"/>
</dbReference>
<dbReference type="EMBL" id="CAICTM010000131">
    <property type="protein sequence ID" value="CAB9502264.1"/>
    <property type="molecule type" value="Genomic_DNA"/>
</dbReference>
<proteinExistence type="predicted"/>
<comment type="caution">
    <text evidence="2">The sequence shown here is derived from an EMBL/GenBank/DDBJ whole genome shotgun (WGS) entry which is preliminary data.</text>
</comment>
<sequence>MLHGQGDVDVQLHHYLFNGTMCGGSYIELGAMDGTSFSNSYYLNKAFDWKGVLIEATPTEAEKIPANRPNEIAIINAGVCHEPQTLHFVHKTGSVNGFWEFASPEFRRGFWKGVSLKRDTIPVECQTMSHLLQQHAPQIQHYDLFSLDVEGAELEALKSIDFTKIGFGVIVVEADARDKLKDQAVRDFLTAQGYVMVPKKVPMPPAPDEDHVIPDDEYQEYWPKAQEWNDFFLHKDFDTIYKQFSRQPRL</sequence>
<evidence type="ECO:0000259" key="1">
    <source>
        <dbReference type="Pfam" id="PF05050"/>
    </source>
</evidence>
<protein>
    <recommendedName>
        <fullName evidence="1">Methyltransferase FkbM domain-containing protein</fullName>
    </recommendedName>
</protein>
<dbReference type="GO" id="GO:0016197">
    <property type="term" value="P:endosomal transport"/>
    <property type="evidence" value="ECO:0007669"/>
    <property type="project" value="TreeGrafter"/>
</dbReference>
<gene>
    <name evidence="2" type="ORF">SEMRO_132_G062500.1</name>
</gene>
<feature type="domain" description="Methyltransferase FkbM" evidence="1">
    <location>
        <begin position="29"/>
        <end position="195"/>
    </location>
</feature>
<dbReference type="InterPro" id="IPR029063">
    <property type="entry name" value="SAM-dependent_MTases_sf"/>
</dbReference>
<organism evidence="2 3">
    <name type="scientific">Seminavis robusta</name>
    <dbReference type="NCBI Taxonomy" id="568900"/>
    <lineage>
        <taxon>Eukaryota</taxon>
        <taxon>Sar</taxon>
        <taxon>Stramenopiles</taxon>
        <taxon>Ochrophyta</taxon>
        <taxon>Bacillariophyta</taxon>
        <taxon>Bacillariophyceae</taxon>
        <taxon>Bacillariophycidae</taxon>
        <taxon>Naviculales</taxon>
        <taxon>Naviculaceae</taxon>
        <taxon>Seminavis</taxon>
    </lineage>
</organism>
<dbReference type="Proteomes" id="UP001153069">
    <property type="component" value="Unassembled WGS sequence"/>
</dbReference>
<dbReference type="SUPFAM" id="SSF53335">
    <property type="entry name" value="S-adenosyl-L-methionine-dependent methyltransferases"/>
    <property type="match status" value="1"/>
</dbReference>
<evidence type="ECO:0000313" key="2">
    <source>
        <dbReference type="EMBL" id="CAB9502264.1"/>
    </source>
</evidence>
<dbReference type="Pfam" id="PF05050">
    <property type="entry name" value="Methyltransf_21"/>
    <property type="match status" value="1"/>
</dbReference>
<reference evidence="2" key="1">
    <citation type="submission" date="2020-06" db="EMBL/GenBank/DDBJ databases">
        <authorList>
            <consortium name="Plant Systems Biology data submission"/>
        </authorList>
    </citation>
    <scope>NUCLEOTIDE SEQUENCE</scope>
    <source>
        <strain evidence="2">D6</strain>
    </source>
</reference>
<dbReference type="AlphaFoldDB" id="A0A9N8DM54"/>
<dbReference type="OrthoDB" id="2154188at2759"/>
<dbReference type="InterPro" id="IPR053202">
    <property type="entry name" value="EGF_Rcpt_Signaling_Reg"/>
</dbReference>
<dbReference type="Gene3D" id="3.40.50.150">
    <property type="entry name" value="Vaccinia Virus protein VP39"/>
    <property type="match status" value="1"/>
</dbReference>
<evidence type="ECO:0000313" key="3">
    <source>
        <dbReference type="Proteomes" id="UP001153069"/>
    </source>
</evidence>
<dbReference type="GO" id="GO:0005794">
    <property type="term" value="C:Golgi apparatus"/>
    <property type="evidence" value="ECO:0007669"/>
    <property type="project" value="TreeGrafter"/>
</dbReference>
<accession>A0A9N8DM54</accession>